<reference evidence="1 2" key="1">
    <citation type="submission" date="2024-01" db="EMBL/GenBank/DDBJ databases">
        <title>A telomere-to-telomere, gap-free genome of sweet tea (Lithocarpus litseifolius).</title>
        <authorList>
            <person name="Zhou J."/>
        </authorList>
    </citation>
    <scope>NUCLEOTIDE SEQUENCE [LARGE SCALE GENOMIC DNA]</scope>
    <source>
        <strain evidence="1">Zhou-2022a</strain>
        <tissue evidence="1">Leaf</tissue>
    </source>
</reference>
<sequence>MGCLKEVCQGGFDDPHRRSTLSTTDPPHRAAADEAQASITGAANFTIYLIEQNNPSLSISLGPLSISPTVILTHKYIINCSVSLLGFIKYSHLQKFTLGSPMSSRSIFLFLQVREIGGGERESVIAHRVDHEYD</sequence>
<keyword evidence="2" id="KW-1185">Reference proteome</keyword>
<organism evidence="1 2">
    <name type="scientific">Lithocarpus litseifolius</name>
    <dbReference type="NCBI Taxonomy" id="425828"/>
    <lineage>
        <taxon>Eukaryota</taxon>
        <taxon>Viridiplantae</taxon>
        <taxon>Streptophyta</taxon>
        <taxon>Embryophyta</taxon>
        <taxon>Tracheophyta</taxon>
        <taxon>Spermatophyta</taxon>
        <taxon>Magnoliopsida</taxon>
        <taxon>eudicotyledons</taxon>
        <taxon>Gunneridae</taxon>
        <taxon>Pentapetalae</taxon>
        <taxon>rosids</taxon>
        <taxon>fabids</taxon>
        <taxon>Fagales</taxon>
        <taxon>Fagaceae</taxon>
        <taxon>Lithocarpus</taxon>
    </lineage>
</organism>
<evidence type="ECO:0000313" key="2">
    <source>
        <dbReference type="Proteomes" id="UP001459277"/>
    </source>
</evidence>
<name>A0AAW2C2R3_9ROSI</name>
<accession>A0AAW2C2R3</accession>
<gene>
    <name evidence="1" type="ORF">SO802_026345</name>
</gene>
<comment type="caution">
    <text evidence="1">The sequence shown here is derived from an EMBL/GenBank/DDBJ whole genome shotgun (WGS) entry which is preliminary data.</text>
</comment>
<evidence type="ECO:0000313" key="1">
    <source>
        <dbReference type="EMBL" id="KAK9991360.1"/>
    </source>
</evidence>
<dbReference type="Proteomes" id="UP001459277">
    <property type="component" value="Unassembled WGS sequence"/>
</dbReference>
<proteinExistence type="predicted"/>
<protein>
    <submittedName>
        <fullName evidence="1">Uncharacterized protein</fullName>
    </submittedName>
</protein>
<dbReference type="AlphaFoldDB" id="A0AAW2C2R3"/>
<dbReference type="EMBL" id="JAZDWU010000009">
    <property type="protein sequence ID" value="KAK9991360.1"/>
    <property type="molecule type" value="Genomic_DNA"/>
</dbReference>